<dbReference type="eggNOG" id="COG4121">
    <property type="taxonomic scope" value="Bacteria"/>
</dbReference>
<evidence type="ECO:0000259" key="2">
    <source>
        <dbReference type="Pfam" id="PF05430"/>
    </source>
</evidence>
<dbReference type="KEGG" id="csn:Cyast_1659"/>
<evidence type="ECO:0000313" key="3">
    <source>
        <dbReference type="EMBL" id="AFZ47620.1"/>
    </source>
</evidence>
<dbReference type="GO" id="GO:0016645">
    <property type="term" value="F:oxidoreductase activity, acting on the CH-NH group of donors"/>
    <property type="evidence" value="ECO:0007669"/>
    <property type="project" value="InterPro"/>
</dbReference>
<dbReference type="AlphaFoldDB" id="K9YMI7"/>
<accession>K9YMI7</accession>
<gene>
    <name evidence="3" type="ordered locus">Cyast_1659</name>
</gene>
<dbReference type="PATRIC" id="fig|292563.3.peg.1730"/>
<organism evidence="3 4">
    <name type="scientific">Cyanobacterium stanieri (strain ATCC 29140 / PCC 7202)</name>
    <dbReference type="NCBI Taxonomy" id="292563"/>
    <lineage>
        <taxon>Bacteria</taxon>
        <taxon>Bacillati</taxon>
        <taxon>Cyanobacteriota</taxon>
        <taxon>Cyanophyceae</taxon>
        <taxon>Oscillatoriophycideae</taxon>
        <taxon>Chroococcales</taxon>
        <taxon>Geminocystaceae</taxon>
        <taxon>Cyanobacterium</taxon>
    </lineage>
</organism>
<protein>
    <recommendedName>
        <fullName evidence="2">MnmC-like methyltransferase domain-containing protein</fullName>
    </recommendedName>
</protein>
<name>K9YMI7_CYASC</name>
<dbReference type="PANTHER" id="PTHR39963">
    <property type="entry name" value="SLL0983 PROTEIN"/>
    <property type="match status" value="1"/>
</dbReference>
<dbReference type="BioCyc" id="CSTA292563:G1353-1669-MONOMER"/>
<dbReference type="Proteomes" id="UP000010483">
    <property type="component" value="Chromosome"/>
</dbReference>
<feature type="compositionally biased region" description="Polar residues" evidence="1">
    <location>
        <begin position="270"/>
        <end position="279"/>
    </location>
</feature>
<evidence type="ECO:0000256" key="1">
    <source>
        <dbReference type="SAM" id="MobiDB-lite"/>
    </source>
</evidence>
<feature type="domain" description="MnmC-like methyltransferase" evidence="2">
    <location>
        <begin position="107"/>
        <end position="225"/>
    </location>
</feature>
<dbReference type="SUPFAM" id="SSF53335">
    <property type="entry name" value="S-adenosyl-L-methionine-dependent methyltransferases"/>
    <property type="match status" value="1"/>
</dbReference>
<dbReference type="EMBL" id="CP003940">
    <property type="protein sequence ID" value="AFZ47620.1"/>
    <property type="molecule type" value="Genomic_DNA"/>
</dbReference>
<evidence type="ECO:0000313" key="4">
    <source>
        <dbReference type="Proteomes" id="UP000010483"/>
    </source>
</evidence>
<dbReference type="InterPro" id="IPR008471">
    <property type="entry name" value="MnmC-like_methylTransf"/>
</dbReference>
<dbReference type="Pfam" id="PF05430">
    <property type="entry name" value="Methyltransf_30"/>
    <property type="match status" value="1"/>
</dbReference>
<dbReference type="PANTHER" id="PTHR39963:SF1">
    <property type="entry name" value="MNMC-LIKE METHYLTRANSFERASE DOMAIN-CONTAINING PROTEIN"/>
    <property type="match status" value="1"/>
</dbReference>
<sequence length="291" mass="33186">MQTLETRLTEDGSKTFYSPTFKETFHSKYGAKQESEITYIKGCNINAKLAEKKHLKIIDLCYGLGYNTASLLETYTKNTHNCSLEIVALELDISVPQQAINNNLLSLWSEDIKEYLRILSSRQKIDQNNLTIELLIGDAREKIKLLLERQFKADAIFFDPFSPPKCPQLWTVDFFELVVQCLADDGILATYSCSAAVRNAMQLVGFKIGRNFTVGKRTPGTLATKGNICLQPLSLMELEHLQTRAAIPYRDPTLTDTAEVIIERREKEQSSSWLESTSQWKKRWLQSMRSS</sequence>
<keyword evidence="4" id="KW-1185">Reference proteome</keyword>
<dbReference type="InterPro" id="IPR029063">
    <property type="entry name" value="SAM-dependent_MTases_sf"/>
</dbReference>
<dbReference type="Gene3D" id="3.40.50.150">
    <property type="entry name" value="Vaccinia Virus protein VP39"/>
    <property type="match status" value="1"/>
</dbReference>
<dbReference type="HOGENOM" id="CLU_061971_0_1_3"/>
<proteinExistence type="predicted"/>
<feature type="region of interest" description="Disordered" evidence="1">
    <location>
        <begin position="269"/>
        <end position="291"/>
    </location>
</feature>
<dbReference type="STRING" id="292563.Cyast_1659"/>
<reference evidence="4" key="1">
    <citation type="journal article" date="2013" name="Proc. Natl. Acad. Sci. U.S.A.">
        <title>Improving the coverage of the cyanobacterial phylum using diversity-driven genome sequencing.</title>
        <authorList>
            <person name="Shih P.M."/>
            <person name="Wu D."/>
            <person name="Latifi A."/>
            <person name="Axen S.D."/>
            <person name="Fewer D.P."/>
            <person name="Talla E."/>
            <person name="Calteau A."/>
            <person name="Cai F."/>
            <person name="Tandeau de Marsac N."/>
            <person name="Rippka R."/>
            <person name="Herdman M."/>
            <person name="Sivonen K."/>
            <person name="Coursin T."/>
            <person name="Laurent T."/>
            <person name="Goodwin L."/>
            <person name="Nolan M."/>
            <person name="Davenport K.W."/>
            <person name="Han C.S."/>
            <person name="Rubin E.M."/>
            <person name="Eisen J.A."/>
            <person name="Woyke T."/>
            <person name="Gugger M."/>
            <person name="Kerfeld C.A."/>
        </authorList>
    </citation>
    <scope>NUCLEOTIDE SEQUENCE [LARGE SCALE GENOMIC DNA]</scope>
    <source>
        <strain evidence="4">ATCC 29140 / PCC 7202</strain>
    </source>
</reference>